<comment type="caution">
    <text evidence="1">The sequence shown here is derived from an EMBL/GenBank/DDBJ whole genome shotgun (WGS) entry which is preliminary data.</text>
</comment>
<dbReference type="EMBL" id="JANAKD010001921">
    <property type="protein sequence ID" value="KAJ3475659.1"/>
    <property type="molecule type" value="Genomic_DNA"/>
</dbReference>
<keyword evidence="2" id="KW-1185">Reference proteome</keyword>
<protein>
    <submittedName>
        <fullName evidence="1">Uncharacterized protein</fullName>
    </submittedName>
</protein>
<reference evidence="1" key="1">
    <citation type="submission" date="2022-07" db="EMBL/GenBank/DDBJ databases">
        <title>Genome Sequence of Lecanicillium saksenae.</title>
        <authorList>
            <person name="Buettner E."/>
        </authorList>
    </citation>
    <scope>NUCLEOTIDE SEQUENCE</scope>
    <source>
        <strain evidence="1">VT-O1</strain>
    </source>
</reference>
<dbReference type="Proteomes" id="UP001148737">
    <property type="component" value="Unassembled WGS sequence"/>
</dbReference>
<name>A0ACC1QK46_9HYPO</name>
<organism evidence="1 2">
    <name type="scientific">Lecanicillium saksenae</name>
    <dbReference type="NCBI Taxonomy" id="468837"/>
    <lineage>
        <taxon>Eukaryota</taxon>
        <taxon>Fungi</taxon>
        <taxon>Dikarya</taxon>
        <taxon>Ascomycota</taxon>
        <taxon>Pezizomycotina</taxon>
        <taxon>Sordariomycetes</taxon>
        <taxon>Hypocreomycetidae</taxon>
        <taxon>Hypocreales</taxon>
        <taxon>Cordycipitaceae</taxon>
        <taxon>Lecanicillium</taxon>
    </lineage>
</organism>
<proteinExistence type="predicted"/>
<accession>A0ACC1QK46</accession>
<evidence type="ECO:0000313" key="2">
    <source>
        <dbReference type="Proteomes" id="UP001148737"/>
    </source>
</evidence>
<sequence length="258" mass="27774">MDVCTSPTVLLHTCTSPTCSTDRLFFLLASRFHPSIFSLLPFLIYFQHPLPQARPPHLPKSSDLSSPGLFPLGTPRHHTRKTRTNIHTSAIAEQIKLPTGTRLLGTDHLDTIAAHHQTNYTVPHPAAAVSPLLPPRGRSPYPGSSDSDVNLASPQPASQPASQPARIAGARVPFTYTPPYSIQIQLSILFSPLRPPSSSPPQMCVSPHRLTGPLATTTTNTTTTTTPASTCTEDTIGTRPARRQKAPLLVLGNSIIVV</sequence>
<evidence type="ECO:0000313" key="1">
    <source>
        <dbReference type="EMBL" id="KAJ3475659.1"/>
    </source>
</evidence>
<gene>
    <name evidence="1" type="ORF">NLG97_g9382</name>
</gene>